<feature type="compositionally biased region" description="Basic and acidic residues" evidence="1">
    <location>
        <begin position="327"/>
        <end position="339"/>
    </location>
</feature>
<feature type="compositionally biased region" description="Pro residues" evidence="1">
    <location>
        <begin position="376"/>
        <end position="389"/>
    </location>
</feature>
<keyword evidence="2" id="KW-0812">Transmembrane</keyword>
<dbReference type="InterPro" id="IPR051412">
    <property type="entry name" value="Formin_Homology_Diaphanous_sf"/>
</dbReference>
<dbReference type="VEuPathDB" id="FungiDB:PABG_02104"/>
<comment type="caution">
    <text evidence="3">The sequence shown here is derived from an EMBL/GenBank/DDBJ whole genome shotgun (WGS) entry which is preliminary data.</text>
</comment>
<organism evidence="3 4">
    <name type="scientific">Paracoccidioides brasiliensis</name>
    <dbReference type="NCBI Taxonomy" id="121759"/>
    <lineage>
        <taxon>Eukaryota</taxon>
        <taxon>Fungi</taxon>
        <taxon>Dikarya</taxon>
        <taxon>Ascomycota</taxon>
        <taxon>Pezizomycotina</taxon>
        <taxon>Eurotiomycetes</taxon>
        <taxon>Eurotiomycetidae</taxon>
        <taxon>Onygenales</taxon>
        <taxon>Ajellomycetaceae</taxon>
        <taxon>Paracoccidioides</taxon>
    </lineage>
</organism>
<feature type="compositionally biased region" description="Pro residues" evidence="1">
    <location>
        <begin position="1"/>
        <end position="23"/>
    </location>
</feature>
<dbReference type="VEuPathDB" id="FungiDB:PADG_00505"/>
<dbReference type="Proteomes" id="UP000242814">
    <property type="component" value="Unassembled WGS sequence"/>
</dbReference>
<dbReference type="PANTHER" id="PTHR45691:SF6">
    <property type="entry name" value="PROTEIN DIAPHANOUS"/>
    <property type="match status" value="1"/>
</dbReference>
<feature type="compositionally biased region" description="Basic and acidic residues" evidence="1">
    <location>
        <begin position="351"/>
        <end position="372"/>
    </location>
</feature>
<feature type="region of interest" description="Disordered" evidence="1">
    <location>
        <begin position="320"/>
        <end position="339"/>
    </location>
</feature>
<dbReference type="PANTHER" id="PTHR45691">
    <property type="entry name" value="PROTEIN DIAPHANOUS"/>
    <property type="match status" value="1"/>
</dbReference>
<evidence type="ECO:0000256" key="2">
    <source>
        <dbReference type="SAM" id="Phobius"/>
    </source>
</evidence>
<reference evidence="3 4" key="1">
    <citation type="submission" date="2016-06" db="EMBL/GenBank/DDBJ databases">
        <authorList>
            <person name="Kjaerup R.B."/>
            <person name="Dalgaard T.S."/>
            <person name="Juul-Madsen H.R."/>
        </authorList>
    </citation>
    <scope>NUCLEOTIDE SEQUENCE [LARGE SCALE GENOMIC DNA]</scope>
    <source>
        <strain evidence="3 4">Pb300</strain>
    </source>
</reference>
<evidence type="ECO:0000256" key="1">
    <source>
        <dbReference type="SAM" id="MobiDB-lite"/>
    </source>
</evidence>
<name>A0A1D2JJK0_PARBR</name>
<evidence type="ECO:0000313" key="3">
    <source>
        <dbReference type="EMBL" id="ODH38888.1"/>
    </source>
</evidence>
<feature type="transmembrane region" description="Helical" evidence="2">
    <location>
        <begin position="99"/>
        <end position="117"/>
    </location>
</feature>
<evidence type="ECO:0000313" key="4">
    <source>
        <dbReference type="Proteomes" id="UP000242814"/>
    </source>
</evidence>
<feature type="region of interest" description="Disordered" evidence="1">
    <location>
        <begin position="1"/>
        <end position="31"/>
    </location>
</feature>
<feature type="compositionally biased region" description="Pro residues" evidence="1">
    <location>
        <begin position="213"/>
        <end position="225"/>
    </location>
</feature>
<feature type="region of interest" description="Disordered" evidence="1">
    <location>
        <begin position="351"/>
        <end position="446"/>
    </location>
</feature>
<feature type="region of interest" description="Disordered" evidence="1">
    <location>
        <begin position="118"/>
        <end position="309"/>
    </location>
</feature>
<sequence length="671" mass="73566">MDRPPPPPPPPHGSPPGGGPPPNANGGYRKSTDLPEGPYDIFIVPPHSSGSGFIYLPSLQCHTNSFLAGVTATLFGVALYTYVLPMLKAWVSTVAQSSGAGVLMLIVVVGVGSWAWGRSQTDLPQPPPRGTPRTPPAGGTAPHGTHHETPPSSGPNHTPGGGSHYQNFNGQYTDGYANGSHPSGQYSGGPYSGGNHYAHETGTHPGPGGDGPSRPPNSPETPPKPSGGATPETKNQNWEKAREETRRKEDIRRKMEEFRKKREEEEKEKQRQREKETREREFRERKEKREKERLAKEAAEKEAAEKAIKEQVRAEAAARFAAAREAAAAKRAAEKAAAEKLAEKLAAEKLAAEKRAESVKKAAESRKQEESVKSPPKTPSPQKKSPPFPSAKTECEDDAYSFRPYDRPRDQPSAPSVFSESSYAPSQSTARTTPPPSRRGPYSTKDPDKVIITGVYLFNNAFMRTPVGQLVSGKGNVTDGLILRITTEGMFVDDDIRGVAQREWDVKAWTMKLVEVWCPQLGANNPPTRQSPMKINPFRFSSSYAHRVPSSEESDAHLADLQRCCKNKCRFGASSSGMRSRNDSMIDGEILQNAELRGFHVVRASIRDQEGKKYVFILNETEAWKVALGIQRLRKGSQVRALGLYDLNLAIGTSMLTIIIFKIHQVVIDDQ</sequence>
<feature type="transmembrane region" description="Helical" evidence="2">
    <location>
        <begin position="66"/>
        <end position="87"/>
    </location>
</feature>
<proteinExistence type="predicted"/>
<gene>
    <name evidence="3" type="ORF">ACO22_02122</name>
</gene>
<accession>A0A1D2JJK0</accession>
<dbReference type="GO" id="GO:0030041">
    <property type="term" value="P:actin filament polymerization"/>
    <property type="evidence" value="ECO:0007669"/>
    <property type="project" value="TreeGrafter"/>
</dbReference>
<protein>
    <submittedName>
        <fullName evidence="3">Uncharacterized protein</fullName>
    </submittedName>
</protein>
<dbReference type="EMBL" id="LZYO01000061">
    <property type="protein sequence ID" value="ODH38888.1"/>
    <property type="molecule type" value="Genomic_DNA"/>
</dbReference>
<dbReference type="GO" id="GO:0005884">
    <property type="term" value="C:actin filament"/>
    <property type="evidence" value="ECO:0007669"/>
    <property type="project" value="TreeGrafter"/>
</dbReference>
<keyword evidence="2" id="KW-0472">Membrane</keyword>
<keyword evidence="2" id="KW-1133">Transmembrane helix</keyword>
<dbReference type="AlphaFoldDB" id="A0A1D2JJK0"/>
<feature type="compositionally biased region" description="Basic and acidic residues" evidence="1">
    <location>
        <begin position="237"/>
        <end position="309"/>
    </location>
</feature>
<feature type="compositionally biased region" description="Pro residues" evidence="1">
    <location>
        <begin position="124"/>
        <end position="135"/>
    </location>
</feature>
<feature type="compositionally biased region" description="Polar residues" evidence="1">
    <location>
        <begin position="413"/>
        <end position="432"/>
    </location>
</feature>